<proteinExistence type="predicted"/>
<keyword evidence="2" id="KW-1185">Reference proteome</keyword>
<dbReference type="EMBL" id="SRHE01000493">
    <property type="protein sequence ID" value="TWW08818.1"/>
    <property type="molecule type" value="Genomic_DNA"/>
</dbReference>
<comment type="caution">
    <text evidence="1">The sequence shown here is derived from an EMBL/GenBank/DDBJ whole genome shotgun (WGS) entry which is preliminary data.</text>
</comment>
<dbReference type="Proteomes" id="UP000321083">
    <property type="component" value="Unassembled WGS sequence"/>
</dbReference>
<reference evidence="1 2" key="2">
    <citation type="submission" date="2019-08" db="EMBL/GenBank/DDBJ databases">
        <authorList>
            <person name="Henke P."/>
        </authorList>
    </citation>
    <scope>NUCLEOTIDE SEQUENCE [LARGE SCALE GENOMIC DNA]</scope>
    <source>
        <strain evidence="1">Phe10_nw2017</strain>
    </source>
</reference>
<protein>
    <submittedName>
        <fullName evidence="1">Uncharacterized protein</fullName>
    </submittedName>
</protein>
<gene>
    <name evidence="1" type="ORF">E3A20_20560</name>
</gene>
<sequence length="28" mass="3070">MCSAANISLMNGNEILRIVDAIHRDKAI</sequence>
<accession>A0A5C6M2G1</accession>
<feature type="non-terminal residue" evidence="1">
    <location>
        <position position="28"/>
    </location>
</feature>
<name>A0A5C6M2G1_9PLAN</name>
<evidence type="ECO:0000313" key="2">
    <source>
        <dbReference type="Proteomes" id="UP000321083"/>
    </source>
</evidence>
<organism evidence="1 2">
    <name type="scientific">Planctomyces bekefii</name>
    <dbReference type="NCBI Taxonomy" id="1653850"/>
    <lineage>
        <taxon>Bacteria</taxon>
        <taxon>Pseudomonadati</taxon>
        <taxon>Planctomycetota</taxon>
        <taxon>Planctomycetia</taxon>
        <taxon>Planctomycetales</taxon>
        <taxon>Planctomycetaceae</taxon>
        <taxon>Planctomyces</taxon>
    </lineage>
</organism>
<reference evidence="1 2" key="1">
    <citation type="submission" date="2019-08" db="EMBL/GenBank/DDBJ databases">
        <title>100 year-old enigma solved: identification of Planctomyces bekefii, the type genus and species of the phylum Planctomycetes.</title>
        <authorList>
            <person name="Svetlana D.N."/>
            <person name="Overmann J."/>
        </authorList>
    </citation>
    <scope>NUCLEOTIDE SEQUENCE [LARGE SCALE GENOMIC DNA]</scope>
    <source>
        <strain evidence="1">Phe10_nw2017</strain>
    </source>
</reference>
<evidence type="ECO:0000313" key="1">
    <source>
        <dbReference type="EMBL" id="TWW08818.1"/>
    </source>
</evidence>
<dbReference type="AlphaFoldDB" id="A0A5C6M2G1"/>